<dbReference type="GeneID" id="73322923"/>
<dbReference type="EMBL" id="BQXU01000004">
    <property type="protein sequence ID" value="GKT41940.1"/>
    <property type="molecule type" value="Genomic_DNA"/>
</dbReference>
<accession>A0AA37L8A6</accession>
<reference evidence="1 2" key="1">
    <citation type="submission" date="2022-03" db="EMBL/GenBank/DDBJ databases">
        <title>Genome data of Colletotrichum spp.</title>
        <authorList>
            <person name="Utami Y.D."/>
            <person name="Hiruma K."/>
        </authorList>
    </citation>
    <scope>NUCLEOTIDE SEQUENCE [LARGE SCALE GENOMIC DNA]</scope>
    <source>
        <strain evidence="1 2">MAFF 239500</strain>
    </source>
</reference>
<comment type="caution">
    <text evidence="1">The sequence shown here is derived from an EMBL/GenBank/DDBJ whole genome shotgun (WGS) entry which is preliminary data.</text>
</comment>
<dbReference type="Proteomes" id="UP001055115">
    <property type="component" value="Unassembled WGS sequence"/>
</dbReference>
<sequence>MGEYIGNATVKFRLGGYGAGAGAGRFWTLEWCVEGGGDTGLLRNTFLRRQLLQPDLELNRGALYGVRDYQTEGNDSETEIGRFAGWRREVEVWK</sequence>
<protein>
    <submittedName>
        <fullName evidence="1">Uncharacterized protein</fullName>
    </submittedName>
</protein>
<proteinExistence type="predicted"/>
<evidence type="ECO:0000313" key="2">
    <source>
        <dbReference type="Proteomes" id="UP001055115"/>
    </source>
</evidence>
<evidence type="ECO:0000313" key="1">
    <source>
        <dbReference type="EMBL" id="GKT41940.1"/>
    </source>
</evidence>
<dbReference type="RefSeq" id="XP_049124290.1">
    <property type="nucleotide sequence ID" value="XM_049268333.1"/>
</dbReference>
<dbReference type="AlphaFoldDB" id="A0AA37L8A6"/>
<gene>
    <name evidence="1" type="ORF">ColSpa_02121</name>
</gene>
<name>A0AA37L8A6_9PEZI</name>
<organism evidence="1 2">
    <name type="scientific">Colletotrichum spaethianum</name>
    <dbReference type="NCBI Taxonomy" id="700344"/>
    <lineage>
        <taxon>Eukaryota</taxon>
        <taxon>Fungi</taxon>
        <taxon>Dikarya</taxon>
        <taxon>Ascomycota</taxon>
        <taxon>Pezizomycotina</taxon>
        <taxon>Sordariomycetes</taxon>
        <taxon>Hypocreomycetidae</taxon>
        <taxon>Glomerellales</taxon>
        <taxon>Glomerellaceae</taxon>
        <taxon>Colletotrichum</taxon>
        <taxon>Colletotrichum spaethianum species complex</taxon>
    </lineage>
</organism>
<keyword evidence="2" id="KW-1185">Reference proteome</keyword>